<evidence type="ECO:0000259" key="6">
    <source>
        <dbReference type="PROSITE" id="PS50090"/>
    </source>
</evidence>
<dbReference type="PROSITE" id="PS51294">
    <property type="entry name" value="HTH_MYB"/>
    <property type="match status" value="1"/>
</dbReference>
<evidence type="ECO:0000256" key="2">
    <source>
        <dbReference type="ARBA" id="ARBA00023125"/>
    </source>
</evidence>
<evidence type="ECO:0000259" key="8">
    <source>
        <dbReference type="PROSITE" id="PS50934"/>
    </source>
</evidence>
<dbReference type="InterPro" id="IPR017930">
    <property type="entry name" value="Myb_dom"/>
</dbReference>
<dbReference type="InterPro" id="IPR050242">
    <property type="entry name" value="JAMM_MPN+_peptidase_M67A"/>
</dbReference>
<dbReference type="Pfam" id="PF00249">
    <property type="entry name" value="Myb_DNA-binding"/>
    <property type="match status" value="1"/>
</dbReference>
<dbReference type="InterPro" id="IPR036388">
    <property type="entry name" value="WH-like_DNA-bd_sf"/>
</dbReference>
<accession>A0A913ZBV9</accession>
<feature type="domain" description="HTH myb-type" evidence="10">
    <location>
        <begin position="103"/>
        <end position="150"/>
    </location>
</feature>
<feature type="compositionally biased region" description="Polar residues" evidence="5">
    <location>
        <begin position="747"/>
        <end position="768"/>
    </location>
</feature>
<dbReference type="SUPFAM" id="SSF102712">
    <property type="entry name" value="JAB1/MPN domain"/>
    <property type="match status" value="1"/>
</dbReference>
<evidence type="ECO:0000256" key="1">
    <source>
        <dbReference type="ARBA" id="ARBA00007194"/>
    </source>
</evidence>
<dbReference type="RefSeq" id="XP_038048375.1">
    <property type="nucleotide sequence ID" value="XM_038192447.1"/>
</dbReference>
<dbReference type="CTD" id="114803"/>
<feature type="compositionally biased region" description="Basic residues" evidence="5">
    <location>
        <begin position="373"/>
        <end position="383"/>
    </location>
</feature>
<dbReference type="PROSITE" id="PS50249">
    <property type="entry name" value="MPN"/>
    <property type="match status" value="1"/>
</dbReference>
<dbReference type="PROSITE" id="PS51293">
    <property type="entry name" value="SANT"/>
    <property type="match status" value="1"/>
</dbReference>
<feature type="region of interest" description="Disordered" evidence="5">
    <location>
        <begin position="358"/>
        <end position="393"/>
    </location>
</feature>
<feature type="region of interest" description="Disordered" evidence="5">
    <location>
        <begin position="479"/>
        <end position="500"/>
    </location>
</feature>
<proteinExistence type="inferred from homology"/>
<feature type="domain" description="SANT" evidence="9">
    <location>
        <begin position="103"/>
        <end position="143"/>
    </location>
</feature>
<keyword evidence="3" id="KW-0539">Nucleus</keyword>
<reference evidence="11" key="1">
    <citation type="submission" date="2022-11" db="UniProtKB">
        <authorList>
            <consortium name="EnsemblMetazoa"/>
        </authorList>
    </citation>
    <scope>IDENTIFICATION</scope>
</reference>
<dbReference type="AlphaFoldDB" id="A0A913ZBV9"/>
<feature type="region of interest" description="Disordered" evidence="5">
    <location>
        <begin position="1"/>
        <end position="38"/>
    </location>
</feature>
<dbReference type="PROSITE" id="PS50090">
    <property type="entry name" value="MYB_LIKE"/>
    <property type="match status" value="1"/>
</dbReference>
<feature type="domain" description="Myb-like" evidence="6">
    <location>
        <begin position="103"/>
        <end position="146"/>
    </location>
</feature>
<dbReference type="SUPFAM" id="SSF46689">
    <property type="entry name" value="Homeodomain-like"/>
    <property type="match status" value="2"/>
</dbReference>
<evidence type="ECO:0000259" key="9">
    <source>
        <dbReference type="PROSITE" id="PS51293"/>
    </source>
</evidence>
<keyword evidence="12" id="KW-1185">Reference proteome</keyword>
<feature type="region of interest" description="Disordered" evidence="5">
    <location>
        <begin position="250"/>
        <end position="308"/>
    </location>
</feature>
<feature type="region of interest" description="Disordered" evidence="5">
    <location>
        <begin position="878"/>
        <end position="928"/>
    </location>
</feature>
<evidence type="ECO:0000259" key="10">
    <source>
        <dbReference type="PROSITE" id="PS51294"/>
    </source>
</evidence>
<evidence type="ECO:0000256" key="5">
    <source>
        <dbReference type="SAM" id="MobiDB-lite"/>
    </source>
</evidence>
<dbReference type="InterPro" id="IPR007526">
    <property type="entry name" value="SWIRM"/>
</dbReference>
<feature type="compositionally biased region" description="Acidic residues" evidence="5">
    <location>
        <begin position="1"/>
        <end position="16"/>
    </location>
</feature>
<dbReference type="InterPro" id="IPR001005">
    <property type="entry name" value="SANT/Myb"/>
</dbReference>
<feature type="compositionally biased region" description="Basic residues" evidence="5">
    <location>
        <begin position="257"/>
        <end position="274"/>
    </location>
</feature>
<evidence type="ECO:0000256" key="3">
    <source>
        <dbReference type="ARBA" id="ARBA00023242"/>
    </source>
</evidence>
<dbReference type="CDD" id="cd00167">
    <property type="entry name" value="SANT"/>
    <property type="match status" value="1"/>
</dbReference>
<name>A0A913ZBV9_PATMI</name>
<dbReference type="EnsemblMetazoa" id="XM_038192447.1">
    <property type="protein sequence ID" value="XP_038048375.1"/>
    <property type="gene ID" value="LOC119722370"/>
</dbReference>
<feature type="compositionally biased region" description="Basic and acidic residues" evidence="5">
    <location>
        <begin position="487"/>
        <end position="500"/>
    </location>
</feature>
<feature type="region of interest" description="Disordered" evidence="5">
    <location>
        <begin position="83"/>
        <end position="102"/>
    </location>
</feature>
<evidence type="ECO:0000256" key="4">
    <source>
        <dbReference type="ARBA" id="ARBA00032256"/>
    </source>
</evidence>
<dbReference type="Pfam" id="PF04433">
    <property type="entry name" value="SWIRM"/>
    <property type="match status" value="1"/>
</dbReference>
<dbReference type="Gene3D" id="1.10.10.10">
    <property type="entry name" value="Winged helix-like DNA-binding domain superfamily/Winged helix DNA-binding domain"/>
    <property type="match status" value="1"/>
</dbReference>
<dbReference type="GO" id="GO:0003677">
    <property type="term" value="F:DNA binding"/>
    <property type="evidence" value="ECO:0007669"/>
    <property type="project" value="UniProtKB-KW"/>
</dbReference>
<dbReference type="InterPro" id="IPR000555">
    <property type="entry name" value="JAMM/MPN+_dom"/>
</dbReference>
<dbReference type="CDD" id="cd08067">
    <property type="entry name" value="MPN_2A_DUB"/>
    <property type="match status" value="1"/>
</dbReference>
<dbReference type="Gene3D" id="1.10.10.60">
    <property type="entry name" value="Homeodomain-like"/>
    <property type="match status" value="1"/>
</dbReference>
<comment type="similarity">
    <text evidence="1">Belongs to the peptidase M67A family. MYSM1 subfamily.</text>
</comment>
<organism evidence="11 12">
    <name type="scientific">Patiria miniata</name>
    <name type="common">Bat star</name>
    <name type="synonym">Asterina miniata</name>
    <dbReference type="NCBI Taxonomy" id="46514"/>
    <lineage>
        <taxon>Eukaryota</taxon>
        <taxon>Metazoa</taxon>
        <taxon>Echinodermata</taxon>
        <taxon>Eleutherozoa</taxon>
        <taxon>Asterozoa</taxon>
        <taxon>Asteroidea</taxon>
        <taxon>Valvatacea</taxon>
        <taxon>Valvatida</taxon>
        <taxon>Asterinidae</taxon>
        <taxon>Patiria</taxon>
    </lineage>
</organism>
<dbReference type="Gene3D" id="3.40.140.10">
    <property type="entry name" value="Cytidine Deaminase, domain 2"/>
    <property type="match status" value="1"/>
</dbReference>
<dbReference type="PANTHER" id="PTHR10410">
    <property type="entry name" value="EUKARYOTIC TRANSLATION INITIATION FACTOR 3 -RELATED"/>
    <property type="match status" value="1"/>
</dbReference>
<dbReference type="OMA" id="SEMLYLW"/>
<dbReference type="PROSITE" id="PS50934">
    <property type="entry name" value="SWIRM"/>
    <property type="match status" value="1"/>
</dbReference>
<dbReference type="GeneID" id="119722370"/>
<feature type="region of interest" description="Disordered" evidence="5">
    <location>
        <begin position="658"/>
        <end position="768"/>
    </location>
</feature>
<protein>
    <recommendedName>
        <fullName evidence="4">Myb-like, SWIRM and MPN domain-containing protein 1</fullName>
    </recommendedName>
</protein>
<evidence type="ECO:0000313" key="11">
    <source>
        <dbReference type="EnsemblMetazoa" id="XP_038048375.1"/>
    </source>
</evidence>
<evidence type="ECO:0000313" key="12">
    <source>
        <dbReference type="Proteomes" id="UP000887568"/>
    </source>
</evidence>
<dbReference type="Pfam" id="PF01398">
    <property type="entry name" value="JAB"/>
    <property type="match status" value="1"/>
</dbReference>
<feature type="domain" description="MPN" evidence="7">
    <location>
        <begin position="953"/>
        <end position="1084"/>
    </location>
</feature>
<feature type="compositionally biased region" description="Basic residues" evidence="5">
    <location>
        <begin position="916"/>
        <end position="928"/>
    </location>
</feature>
<feature type="compositionally biased region" description="Basic and acidic residues" evidence="5">
    <location>
        <begin position="900"/>
        <end position="915"/>
    </location>
</feature>
<dbReference type="InterPro" id="IPR017884">
    <property type="entry name" value="SANT_dom"/>
</dbReference>
<dbReference type="Proteomes" id="UP000887568">
    <property type="component" value="Unplaced"/>
</dbReference>
<feature type="domain" description="SWIRM" evidence="8">
    <location>
        <begin position="768"/>
        <end position="866"/>
    </location>
</feature>
<dbReference type="SMART" id="SM00717">
    <property type="entry name" value="SANT"/>
    <property type="match status" value="1"/>
</dbReference>
<dbReference type="InterPro" id="IPR037518">
    <property type="entry name" value="MPN"/>
</dbReference>
<dbReference type="InterPro" id="IPR009057">
    <property type="entry name" value="Homeodomain-like_sf"/>
</dbReference>
<evidence type="ECO:0000259" key="7">
    <source>
        <dbReference type="PROSITE" id="PS50249"/>
    </source>
</evidence>
<keyword evidence="2" id="KW-0238">DNA-binding</keyword>
<dbReference type="OrthoDB" id="7464992at2759"/>
<dbReference type="GO" id="GO:0008237">
    <property type="term" value="F:metallopeptidase activity"/>
    <property type="evidence" value="ECO:0007669"/>
    <property type="project" value="InterPro"/>
</dbReference>
<sequence length="1194" mass="134102">MADEIQDIEDEIDVEGFDEKEGSSTLLPDDPALPPKKYKNETSIRSRIWKEFGVPVCDWSVDDMDPESRLTIEKMLHEERRYLRTSNGPVTRRPKKKPSPYLRWTPQERQQFEQGFMSYGNRWTQIARLIPTRSPLQVKNYARYYFPAKLQSASDESLDDDTDQDGVNQDVFHPHLPESLNTGSPTIATRPVAPTARGIATPSKRRHFQKFGFANLSPSRVLKSRSGKDALASMKRIADGRSAKKLTTTLEGGAARPTRKMRRGDRGRARRAGVKTKDERVSGLVGYQRDGSRDAAGGSSVDLFEQGGGVVRMRPESSEDEDVDVEEDVVGDGDNHQENLLMGLADACDRIYNNLITPSGNYAPPTATNPDKRARRTGARPKSKVGPDIPGRSKVRGHKVIMESLSIPELPWNADHTYSMSLRTLHKLGILRGVFKPAQDRAERGSGSQGRRDTAQCFNVVSESKVVALRRGDTEDFIGDEEAFSPKSERGDSIDDLPRDGEMSLEFKTEPEEDDSDVVWNIEPTECHVKDEPCHVDDATCHVKDEPRHTEDESCHVADEPCHVTDEPCHVSDTMCHVKDEPCHMKDELCHMTDKLCRVVDERCHVKDDPCLVKDRLCHTSEEICHVKEEPCDEACSSSDFDQDDTYLLVDMCQPVEPFPSKGPDTETPLFENPEVQPADSPVHHPGTGSYQEQELEGFVTSEESTSAPRLVTAPAPLEKNTGSPETEVGSDCETGGSNQEDENRGDMTSNAMEGEADSNSGGDNEQTAGLLGEYLLDLEEIEDWEKKALPEFFKGRPTKTPERYLKIRNYIHQQWLQIKPKYLNKAAVRQGLKSCGDVNCIGRIHHSLEKAGAINYGVANPHRSIIDCRVNALRQRMATKTSDQRASRESKRPRKKKNLHPESEISQKSDEKLPQRKSVRSGPRKTKAVPYDPFKLIECCRFTEEKEAPFHVRIQSDAMIIMDVHSHMSSTEVIGLLGGKFCKEDNMLDVLLAVPCNSISTGMQCEMDPVSQTEAYESILAKDYQVVGWYHSHPAFAANPSVRDIETQSGFQGWFSQGGAPFIGIIVSPCHNYQISQSKVCCLTISAEWSSELKCRKPYQFDFTVSHSHCDNAHTMDTISSVVTKFSVYKHRSEMLYLWSRHYDISFLEKMLLSIKTYICPSQQGDLLMQIKDLITAEFTAKTVLTITDEDDN</sequence>